<organism evidence="12">
    <name type="scientific">Phaeomonas parva</name>
    <dbReference type="NCBI Taxonomy" id="124430"/>
    <lineage>
        <taxon>Eukaryota</taxon>
        <taxon>Sar</taxon>
        <taxon>Stramenopiles</taxon>
        <taxon>Ochrophyta</taxon>
        <taxon>Pinguiophyceae</taxon>
        <taxon>Pinguiochrysidales</taxon>
        <taxon>Pinguiochrysidaceae</taxon>
        <taxon>Phaeomonas</taxon>
    </lineage>
</organism>
<dbReference type="FunFam" id="3.30.450.50:FF:000015">
    <property type="entry name" value="Synaptobrevin 2 isoform 1"/>
    <property type="match status" value="1"/>
</dbReference>
<dbReference type="GO" id="GO:0012505">
    <property type="term" value="C:endomembrane system"/>
    <property type="evidence" value="ECO:0007669"/>
    <property type="project" value="UniProtKB-SubCell"/>
</dbReference>
<comment type="similarity">
    <text evidence="1">Belongs to the synaptobrevin family.</text>
</comment>
<evidence type="ECO:0000259" key="11">
    <source>
        <dbReference type="PROSITE" id="PS50892"/>
    </source>
</evidence>
<keyword evidence="5 9" id="KW-1133">Transmembrane helix</keyword>
<dbReference type="AlphaFoldDB" id="A0A6U4J954"/>
<evidence type="ECO:0000256" key="3">
    <source>
        <dbReference type="ARBA" id="ARBA00022692"/>
    </source>
</evidence>
<dbReference type="GO" id="GO:0016020">
    <property type="term" value="C:membrane"/>
    <property type="evidence" value="ECO:0007669"/>
    <property type="project" value="InterPro"/>
</dbReference>
<evidence type="ECO:0000256" key="5">
    <source>
        <dbReference type="ARBA" id="ARBA00022989"/>
    </source>
</evidence>
<dbReference type="GO" id="GO:0015031">
    <property type="term" value="P:protein transport"/>
    <property type="evidence" value="ECO:0007669"/>
    <property type="project" value="UniProtKB-KW"/>
</dbReference>
<evidence type="ECO:0000256" key="8">
    <source>
        <dbReference type="PROSITE-ProRule" id="PRU00290"/>
    </source>
</evidence>
<evidence type="ECO:0000256" key="1">
    <source>
        <dbReference type="ARBA" id="ARBA00008025"/>
    </source>
</evidence>
<dbReference type="PROSITE" id="PS50892">
    <property type="entry name" value="V_SNARE"/>
    <property type="match status" value="1"/>
</dbReference>
<evidence type="ECO:0000256" key="4">
    <source>
        <dbReference type="ARBA" id="ARBA00022927"/>
    </source>
</evidence>
<keyword evidence="3 9" id="KW-0812">Transmembrane</keyword>
<dbReference type="CDD" id="cd14824">
    <property type="entry name" value="Longin"/>
    <property type="match status" value="1"/>
</dbReference>
<dbReference type="Pfam" id="PF00957">
    <property type="entry name" value="Synaptobrevin"/>
    <property type="match status" value="1"/>
</dbReference>
<feature type="transmembrane region" description="Helical" evidence="9">
    <location>
        <begin position="187"/>
        <end position="207"/>
    </location>
</feature>
<dbReference type="GO" id="GO:0005737">
    <property type="term" value="C:cytoplasm"/>
    <property type="evidence" value="ECO:0007669"/>
    <property type="project" value="UniProtKB-ARBA"/>
</dbReference>
<keyword evidence="4" id="KW-0653">Protein transport</keyword>
<keyword evidence="6 9" id="KW-0472">Membrane</keyword>
<dbReference type="InterPro" id="IPR051097">
    <property type="entry name" value="Synaptobrevin-like_transport"/>
</dbReference>
<keyword evidence="8" id="KW-0175">Coiled coil</keyword>
<dbReference type="InterPro" id="IPR001388">
    <property type="entry name" value="Synaptobrevin-like"/>
</dbReference>
<dbReference type="InterPro" id="IPR010908">
    <property type="entry name" value="Longin_dom"/>
</dbReference>
<sequence length="216" mass="24902">MPILYAMVARKKTVLAEYTNTRGNFPAITVELLGKIRQEDHRMSVTQDQYAFHYEIAHGITYLCLSDDVERRRVAFAFLEEMQQNFDTTYGDRAQTAIAYGMSEFGNALQRLMAKYNDPGNDSLGQVQQRLADVKDVMVQNIDAVLERGERLEVLVDKSDHLNQEAFMFKQSSRQLKNAMFWRKVKIYLLITFVVGIVILFLCMMICNPDFSACKN</sequence>
<keyword evidence="2" id="KW-0813">Transport</keyword>
<protein>
    <recommendedName>
        <fullName evidence="14">V-SNARE coiled-coil homology domain-containing protein</fullName>
    </recommendedName>
</protein>
<dbReference type="InterPro" id="IPR011012">
    <property type="entry name" value="Longin-like_dom_sf"/>
</dbReference>
<dbReference type="SUPFAM" id="SSF64356">
    <property type="entry name" value="SNARE-like"/>
    <property type="match status" value="1"/>
</dbReference>
<dbReference type="PANTHER" id="PTHR21136">
    <property type="entry name" value="SNARE PROTEINS"/>
    <property type="match status" value="1"/>
</dbReference>
<dbReference type="SMART" id="SM01270">
    <property type="entry name" value="Longin"/>
    <property type="match status" value="1"/>
</dbReference>
<dbReference type="GO" id="GO:0016192">
    <property type="term" value="P:vesicle-mediated transport"/>
    <property type="evidence" value="ECO:0007669"/>
    <property type="project" value="InterPro"/>
</dbReference>
<evidence type="ECO:0000256" key="9">
    <source>
        <dbReference type="SAM" id="Phobius"/>
    </source>
</evidence>
<evidence type="ECO:0008006" key="14">
    <source>
        <dbReference type="Google" id="ProtNLM"/>
    </source>
</evidence>
<evidence type="ECO:0000256" key="7">
    <source>
        <dbReference type="ARBA" id="ARBA00046280"/>
    </source>
</evidence>
<dbReference type="CDD" id="cd15843">
    <property type="entry name" value="R-SNARE"/>
    <property type="match status" value="1"/>
</dbReference>
<dbReference type="EMBL" id="HBGJ01036783">
    <property type="protein sequence ID" value="CAD9264831.1"/>
    <property type="molecule type" value="Transcribed_RNA"/>
</dbReference>
<comment type="subcellular location">
    <subcellularLocation>
        <location evidence="7">Endomembrane system</location>
        <topology evidence="7">Single-pass type IV membrane protein</topology>
    </subcellularLocation>
</comment>
<feature type="domain" description="V-SNARE coiled-coil homology" evidence="11">
    <location>
        <begin position="123"/>
        <end position="183"/>
    </location>
</feature>
<dbReference type="Pfam" id="PF13774">
    <property type="entry name" value="Longin"/>
    <property type="match status" value="1"/>
</dbReference>
<evidence type="ECO:0000313" key="13">
    <source>
        <dbReference type="EMBL" id="CAD9264832.1"/>
    </source>
</evidence>
<proteinExistence type="inferred from homology"/>
<dbReference type="PROSITE" id="PS50859">
    <property type="entry name" value="LONGIN"/>
    <property type="match status" value="1"/>
</dbReference>
<reference evidence="12" key="1">
    <citation type="submission" date="2021-01" db="EMBL/GenBank/DDBJ databases">
        <authorList>
            <person name="Corre E."/>
            <person name="Pelletier E."/>
            <person name="Niang G."/>
            <person name="Scheremetjew M."/>
            <person name="Finn R."/>
            <person name="Kale V."/>
            <person name="Holt S."/>
            <person name="Cochrane G."/>
            <person name="Meng A."/>
            <person name="Brown T."/>
            <person name="Cohen L."/>
        </authorList>
    </citation>
    <scope>NUCLEOTIDE SEQUENCE</scope>
    <source>
        <strain evidence="12">CCMP2877</strain>
    </source>
</reference>
<dbReference type="FunFam" id="1.20.5.110:FF:000004">
    <property type="entry name" value="Vesicle-associated membrane protein 7"/>
    <property type="match status" value="1"/>
</dbReference>
<evidence type="ECO:0000313" key="12">
    <source>
        <dbReference type="EMBL" id="CAD9264831.1"/>
    </source>
</evidence>
<evidence type="ECO:0000259" key="10">
    <source>
        <dbReference type="PROSITE" id="PS50859"/>
    </source>
</evidence>
<dbReference type="PRINTS" id="PR00219">
    <property type="entry name" value="SYNAPTOBREVN"/>
</dbReference>
<gene>
    <name evidence="12" type="ORF">PPAR1163_LOCUS23247</name>
    <name evidence="13" type="ORF">PPAR1163_LOCUS23248</name>
</gene>
<dbReference type="Gene3D" id="3.30.450.50">
    <property type="entry name" value="Longin domain"/>
    <property type="match status" value="1"/>
</dbReference>
<evidence type="ECO:0000256" key="2">
    <source>
        <dbReference type="ARBA" id="ARBA00022448"/>
    </source>
</evidence>
<dbReference type="PANTHER" id="PTHR21136:SF168">
    <property type="entry name" value="VESICLE-ASSOCIATED MEMBRANE PROTEIN 9"/>
    <property type="match status" value="1"/>
</dbReference>
<evidence type="ECO:0000256" key="6">
    <source>
        <dbReference type="ARBA" id="ARBA00023136"/>
    </source>
</evidence>
<dbReference type="SUPFAM" id="SSF58038">
    <property type="entry name" value="SNARE fusion complex"/>
    <property type="match status" value="1"/>
</dbReference>
<dbReference type="EMBL" id="HBGJ01036784">
    <property type="protein sequence ID" value="CAD9264832.1"/>
    <property type="molecule type" value="Transcribed_RNA"/>
</dbReference>
<feature type="domain" description="Longin" evidence="10">
    <location>
        <begin position="7"/>
        <end position="109"/>
    </location>
</feature>
<name>A0A6U4J954_9STRA</name>
<dbReference type="Gene3D" id="1.20.5.110">
    <property type="match status" value="1"/>
</dbReference>
<accession>A0A6U4J954</accession>
<dbReference type="InterPro" id="IPR042855">
    <property type="entry name" value="V_SNARE_CC"/>
</dbReference>